<organism evidence="1 2">
    <name type="scientific">Helianthus annuus</name>
    <name type="common">Common sunflower</name>
    <dbReference type="NCBI Taxonomy" id="4232"/>
    <lineage>
        <taxon>Eukaryota</taxon>
        <taxon>Viridiplantae</taxon>
        <taxon>Streptophyta</taxon>
        <taxon>Embryophyta</taxon>
        <taxon>Tracheophyta</taxon>
        <taxon>Spermatophyta</taxon>
        <taxon>Magnoliopsida</taxon>
        <taxon>eudicotyledons</taxon>
        <taxon>Gunneridae</taxon>
        <taxon>Pentapetalae</taxon>
        <taxon>asterids</taxon>
        <taxon>campanulids</taxon>
        <taxon>Asterales</taxon>
        <taxon>Asteraceae</taxon>
        <taxon>Asteroideae</taxon>
        <taxon>Heliantheae alliance</taxon>
        <taxon>Heliantheae</taxon>
        <taxon>Helianthus</taxon>
    </lineage>
</organism>
<reference evidence="2" key="1">
    <citation type="journal article" date="2017" name="Nature">
        <title>The sunflower genome provides insights into oil metabolism, flowering and Asterid evolution.</title>
        <authorList>
            <person name="Badouin H."/>
            <person name="Gouzy J."/>
            <person name="Grassa C.J."/>
            <person name="Murat F."/>
            <person name="Staton S.E."/>
            <person name="Cottret L."/>
            <person name="Lelandais-Briere C."/>
            <person name="Owens G.L."/>
            <person name="Carrere S."/>
            <person name="Mayjonade B."/>
            <person name="Legrand L."/>
            <person name="Gill N."/>
            <person name="Kane N.C."/>
            <person name="Bowers J.E."/>
            <person name="Hubner S."/>
            <person name="Bellec A."/>
            <person name="Berard A."/>
            <person name="Berges H."/>
            <person name="Blanchet N."/>
            <person name="Boniface M.C."/>
            <person name="Brunel D."/>
            <person name="Catrice O."/>
            <person name="Chaidir N."/>
            <person name="Claudel C."/>
            <person name="Donnadieu C."/>
            <person name="Faraut T."/>
            <person name="Fievet G."/>
            <person name="Helmstetter N."/>
            <person name="King M."/>
            <person name="Knapp S.J."/>
            <person name="Lai Z."/>
            <person name="Le Paslier M.C."/>
            <person name="Lippi Y."/>
            <person name="Lorenzon L."/>
            <person name="Mandel J.R."/>
            <person name="Marage G."/>
            <person name="Marchand G."/>
            <person name="Marquand E."/>
            <person name="Bret-Mestries E."/>
            <person name="Morien E."/>
            <person name="Nambeesan S."/>
            <person name="Nguyen T."/>
            <person name="Pegot-Espagnet P."/>
            <person name="Pouilly N."/>
            <person name="Raftis F."/>
            <person name="Sallet E."/>
            <person name="Schiex T."/>
            <person name="Thomas J."/>
            <person name="Vandecasteele C."/>
            <person name="Vares D."/>
            <person name="Vear F."/>
            <person name="Vautrin S."/>
            <person name="Crespi M."/>
            <person name="Mangin B."/>
            <person name="Burke J.M."/>
            <person name="Salse J."/>
            <person name="Munos S."/>
            <person name="Vincourt P."/>
            <person name="Rieseberg L.H."/>
            <person name="Langlade N.B."/>
        </authorList>
    </citation>
    <scope>NUCLEOTIDE SEQUENCE [LARGE SCALE GENOMIC DNA]</scope>
    <source>
        <strain evidence="2">cv. SF193</strain>
    </source>
</reference>
<sequence length="114" mass="13193">MKPNLSTVVMDVESKAPPEIIMIFDDDPIDITMDDDHHVINQQGQGVHLKWQRLRKKWAQDNIMDKIKDITVGDQDAGEWGVRVHVRVGIRPQGIKGAMRKLKVDKMQLWRVRS</sequence>
<proteinExistence type="predicted"/>
<name>A0A251T9I1_HELAN</name>
<dbReference type="Proteomes" id="UP000215914">
    <property type="component" value="Chromosome 11"/>
</dbReference>
<protein>
    <submittedName>
        <fullName evidence="1">Uncharacterized protein</fullName>
    </submittedName>
</protein>
<evidence type="ECO:0000313" key="2">
    <source>
        <dbReference type="Proteomes" id="UP000215914"/>
    </source>
</evidence>
<dbReference type="InParanoid" id="A0A251T9I1"/>
<keyword evidence="2" id="KW-1185">Reference proteome</keyword>
<gene>
    <name evidence="1" type="ORF">HannXRQ_Chr11g0334641</name>
</gene>
<dbReference type="AlphaFoldDB" id="A0A251T9I1"/>
<dbReference type="EMBL" id="CM007900">
    <property type="protein sequence ID" value="OTG07807.1"/>
    <property type="molecule type" value="Genomic_DNA"/>
</dbReference>
<evidence type="ECO:0000313" key="1">
    <source>
        <dbReference type="EMBL" id="OTG07807.1"/>
    </source>
</evidence>
<accession>A0A251T9I1</accession>